<reference evidence="2" key="1">
    <citation type="submission" date="2021-01" db="EMBL/GenBank/DDBJ databases">
        <authorList>
            <person name="Corre E."/>
            <person name="Pelletier E."/>
            <person name="Niang G."/>
            <person name="Scheremetjew M."/>
            <person name="Finn R."/>
            <person name="Kale V."/>
            <person name="Holt S."/>
            <person name="Cochrane G."/>
            <person name="Meng A."/>
            <person name="Brown T."/>
            <person name="Cohen L."/>
        </authorList>
    </citation>
    <scope>NUCLEOTIDE SEQUENCE</scope>
    <source>
        <strain evidence="2">CCMP1381</strain>
    </source>
</reference>
<name>A0A7S2GCQ9_9STRA</name>
<sequence>MAGAPFLAHYAAGLNTSEAAAVAAGAASSSAAVAVPLYAFCGGCLLAITFYGGTFSVLPAYIADLWGQKHAGAIHGKALTAWSAASVTGPMGLAALRGHEERKAIHGLLQEADPAEFERAFGTSRLDSDAVSTLIDAKTVTIARLMELAPVGTQDPTPFLYDSTCMAAAGLLGMAAVSHAFLYPPNVAELLAKSDGPDQKLVK</sequence>
<dbReference type="InterPro" id="IPR036259">
    <property type="entry name" value="MFS_trans_sf"/>
</dbReference>
<gene>
    <name evidence="2" type="ORF">DSPE1174_LOCUS19199</name>
</gene>
<feature type="transmembrane region" description="Helical" evidence="1">
    <location>
        <begin position="35"/>
        <end position="62"/>
    </location>
</feature>
<evidence type="ECO:0000256" key="1">
    <source>
        <dbReference type="SAM" id="Phobius"/>
    </source>
</evidence>
<organism evidence="2">
    <name type="scientific">Octactis speculum</name>
    <dbReference type="NCBI Taxonomy" id="3111310"/>
    <lineage>
        <taxon>Eukaryota</taxon>
        <taxon>Sar</taxon>
        <taxon>Stramenopiles</taxon>
        <taxon>Ochrophyta</taxon>
        <taxon>Dictyochophyceae</taxon>
        <taxon>Dictyochales</taxon>
        <taxon>Dictyochaceae</taxon>
        <taxon>Octactis</taxon>
    </lineage>
</organism>
<dbReference type="SUPFAM" id="SSF103473">
    <property type="entry name" value="MFS general substrate transporter"/>
    <property type="match status" value="1"/>
</dbReference>
<keyword evidence="1" id="KW-0472">Membrane</keyword>
<dbReference type="EMBL" id="HBGS01036993">
    <property type="protein sequence ID" value="CAD9443872.1"/>
    <property type="molecule type" value="Transcribed_RNA"/>
</dbReference>
<dbReference type="AlphaFoldDB" id="A0A7S2GCQ9"/>
<keyword evidence="1" id="KW-0812">Transmembrane</keyword>
<keyword evidence="1" id="KW-1133">Transmembrane helix</keyword>
<proteinExistence type="predicted"/>
<evidence type="ECO:0000313" key="2">
    <source>
        <dbReference type="EMBL" id="CAD9443872.1"/>
    </source>
</evidence>
<accession>A0A7S2GCQ9</accession>
<protein>
    <submittedName>
        <fullName evidence="2">Uncharacterized protein</fullName>
    </submittedName>
</protein>